<dbReference type="EMBL" id="JAEAOA010002309">
    <property type="protein sequence ID" value="KAK3612205.1"/>
    <property type="molecule type" value="Genomic_DNA"/>
</dbReference>
<feature type="compositionally biased region" description="Basic and acidic residues" evidence="6">
    <location>
        <begin position="430"/>
        <end position="439"/>
    </location>
</feature>
<dbReference type="SUPFAM" id="SSF49313">
    <property type="entry name" value="Cadherin-like"/>
    <property type="match status" value="2"/>
</dbReference>
<evidence type="ECO:0000256" key="1">
    <source>
        <dbReference type="ARBA" id="ARBA00004167"/>
    </source>
</evidence>
<dbReference type="InterPro" id="IPR050174">
    <property type="entry name" value="Protocadherin/Cadherin-CA"/>
</dbReference>
<evidence type="ECO:0000256" key="2">
    <source>
        <dbReference type="ARBA" id="ARBA00022692"/>
    </source>
</evidence>
<evidence type="ECO:0000256" key="4">
    <source>
        <dbReference type="ARBA" id="ARBA00023180"/>
    </source>
</evidence>
<keyword evidence="7" id="KW-0472">Membrane</keyword>
<keyword evidence="11" id="KW-1185">Reference proteome</keyword>
<keyword evidence="2 7" id="KW-0812">Transmembrane</keyword>
<dbReference type="Pfam" id="PF00028">
    <property type="entry name" value="Cadherin"/>
    <property type="match status" value="1"/>
</dbReference>
<reference evidence="10" key="1">
    <citation type="journal article" date="2021" name="Genome Biol. Evol.">
        <title>A High-Quality Reference Genome for a Parasitic Bivalve with Doubly Uniparental Inheritance (Bivalvia: Unionida).</title>
        <authorList>
            <person name="Smith C.H."/>
        </authorList>
    </citation>
    <scope>NUCLEOTIDE SEQUENCE</scope>
    <source>
        <strain evidence="10">CHS0354</strain>
    </source>
</reference>
<accession>A0AAE0TLT4</accession>
<dbReference type="Proteomes" id="UP001195483">
    <property type="component" value="Unassembled WGS sequence"/>
</dbReference>
<keyword evidence="3 7" id="KW-1133">Transmembrane helix</keyword>
<organism evidence="10 11">
    <name type="scientific">Potamilus streckersoni</name>
    <dbReference type="NCBI Taxonomy" id="2493646"/>
    <lineage>
        <taxon>Eukaryota</taxon>
        <taxon>Metazoa</taxon>
        <taxon>Spiralia</taxon>
        <taxon>Lophotrochozoa</taxon>
        <taxon>Mollusca</taxon>
        <taxon>Bivalvia</taxon>
        <taxon>Autobranchia</taxon>
        <taxon>Heteroconchia</taxon>
        <taxon>Palaeoheterodonta</taxon>
        <taxon>Unionida</taxon>
        <taxon>Unionoidea</taxon>
        <taxon>Unionidae</taxon>
        <taxon>Ambleminae</taxon>
        <taxon>Lampsilini</taxon>
        <taxon>Potamilus</taxon>
    </lineage>
</organism>
<dbReference type="GO" id="GO:0005886">
    <property type="term" value="C:plasma membrane"/>
    <property type="evidence" value="ECO:0007669"/>
    <property type="project" value="TreeGrafter"/>
</dbReference>
<dbReference type="AlphaFoldDB" id="A0AAE0TLT4"/>
<dbReference type="GO" id="GO:0005509">
    <property type="term" value="F:calcium ion binding"/>
    <property type="evidence" value="ECO:0007669"/>
    <property type="project" value="UniProtKB-UniRule"/>
</dbReference>
<evidence type="ECO:0000256" key="6">
    <source>
        <dbReference type="SAM" id="MobiDB-lite"/>
    </source>
</evidence>
<evidence type="ECO:0000259" key="9">
    <source>
        <dbReference type="PROSITE" id="PS50268"/>
    </source>
</evidence>
<comment type="caution">
    <text evidence="10">The sequence shown here is derived from an EMBL/GenBank/DDBJ whole genome shotgun (WGS) entry which is preliminary data.</text>
</comment>
<feature type="compositionally biased region" description="Basic residues" evidence="6">
    <location>
        <begin position="493"/>
        <end position="505"/>
    </location>
</feature>
<sequence>MGVILFLLLVSSLIRGNASSQACLDATGSIPEYEPISETDHPGTMIFNVSKNSPVNISYSINSTYRSVLQTYFRDFQNDSLFTLYLNKSLDLEELYNILGVQFESIEFSFCDTHLRKSYLIIKPENEFHPFINMSGNLNIQENTPIGTVVYSLLERTSDKDRPVSETFLYSLVSNRDSPFRIDRASSGEIILNSSLDYDSGQRTYLLNISVTDSGDDKAKISYASLRINVTDVDDQGPQYDYPDCVAPCLIPEYTAIIDLSYKGQLNVQPASIRARDLDTLHFPIAYSFYDDSSGGSSSNDNSGFFRIDKSTGTVYQLKPASEALWPTKRLVVIAEEIGSSQSSAKAILMVRVRTRDPTLNDTSVVKPDRSTPTERDKSLLAAVIAISVLMGLILIAAAIVIFLMQRRHRKMVSPEDTKSEPSTEEEEIHSERSEEDRNVLPTRAKTMEKDLITSVSNPLIDPLFLNRPLPKRGAQLEPLHLKDTGIGTNNTTKKKKKSRRRFKKKENEIFDGTKDYNMEADPKFYESPDKSKIKRSARSMKTPTEHIVVQNDNVEYVD</sequence>
<evidence type="ECO:0000256" key="5">
    <source>
        <dbReference type="PROSITE-ProRule" id="PRU00043"/>
    </source>
</evidence>
<feature type="domain" description="Cadherin" evidence="9">
    <location>
        <begin position="132"/>
        <end position="240"/>
    </location>
</feature>
<feature type="region of interest" description="Disordered" evidence="6">
    <location>
        <begin position="483"/>
        <end position="507"/>
    </location>
</feature>
<dbReference type="CDD" id="cd11304">
    <property type="entry name" value="Cadherin_repeat"/>
    <property type="match status" value="1"/>
</dbReference>
<feature type="compositionally biased region" description="Basic and acidic residues" evidence="6">
    <location>
        <begin position="413"/>
        <end position="422"/>
    </location>
</feature>
<dbReference type="PANTHER" id="PTHR24028:SF262">
    <property type="entry name" value="CADHERIN-RELATED FAMILY MEMBER 3"/>
    <property type="match status" value="1"/>
</dbReference>
<keyword evidence="5" id="KW-0106">Calcium</keyword>
<evidence type="ECO:0000313" key="10">
    <source>
        <dbReference type="EMBL" id="KAK3612205.1"/>
    </source>
</evidence>
<feature type="chain" id="PRO_5042130764" description="Cadherin domain-containing protein" evidence="8">
    <location>
        <begin position="21"/>
        <end position="559"/>
    </location>
</feature>
<name>A0AAE0TLT4_9BIVA</name>
<dbReference type="InterPro" id="IPR002126">
    <property type="entry name" value="Cadherin-like_dom"/>
</dbReference>
<dbReference type="Gene3D" id="2.60.40.60">
    <property type="entry name" value="Cadherins"/>
    <property type="match status" value="2"/>
</dbReference>
<feature type="domain" description="Cadherin" evidence="9">
    <location>
        <begin position="268"/>
        <end position="370"/>
    </location>
</feature>
<comment type="subcellular location">
    <subcellularLocation>
        <location evidence="1">Membrane</location>
        <topology evidence="1">Single-pass membrane protein</topology>
    </subcellularLocation>
</comment>
<protein>
    <recommendedName>
        <fullName evidence="9">Cadherin domain-containing protein</fullName>
    </recommendedName>
</protein>
<proteinExistence type="predicted"/>
<keyword evidence="4" id="KW-0325">Glycoprotein</keyword>
<dbReference type="PROSITE" id="PS50268">
    <property type="entry name" value="CADHERIN_2"/>
    <property type="match status" value="2"/>
</dbReference>
<dbReference type="SMART" id="SM00112">
    <property type="entry name" value="CA"/>
    <property type="match status" value="2"/>
</dbReference>
<gene>
    <name evidence="10" type="ORF">CHS0354_039474</name>
</gene>
<feature type="signal peptide" evidence="8">
    <location>
        <begin position="1"/>
        <end position="20"/>
    </location>
</feature>
<feature type="region of interest" description="Disordered" evidence="6">
    <location>
        <begin position="412"/>
        <end position="442"/>
    </location>
</feature>
<dbReference type="GO" id="GO:0007156">
    <property type="term" value="P:homophilic cell adhesion via plasma membrane adhesion molecules"/>
    <property type="evidence" value="ECO:0007669"/>
    <property type="project" value="InterPro"/>
</dbReference>
<feature type="region of interest" description="Disordered" evidence="6">
    <location>
        <begin position="519"/>
        <end position="546"/>
    </location>
</feature>
<dbReference type="InterPro" id="IPR015919">
    <property type="entry name" value="Cadherin-like_sf"/>
</dbReference>
<dbReference type="PRINTS" id="PR00205">
    <property type="entry name" value="CADHERIN"/>
</dbReference>
<feature type="compositionally biased region" description="Basic and acidic residues" evidence="6">
    <location>
        <begin position="519"/>
        <end position="532"/>
    </location>
</feature>
<reference evidence="10" key="2">
    <citation type="journal article" date="2021" name="Genome Biol. Evol.">
        <title>Developing a high-quality reference genome for a parasitic bivalve with doubly uniparental inheritance (Bivalvia: Unionida).</title>
        <authorList>
            <person name="Smith C.H."/>
        </authorList>
    </citation>
    <scope>NUCLEOTIDE SEQUENCE</scope>
    <source>
        <strain evidence="10">CHS0354</strain>
        <tissue evidence="10">Mantle</tissue>
    </source>
</reference>
<evidence type="ECO:0000256" key="7">
    <source>
        <dbReference type="SAM" id="Phobius"/>
    </source>
</evidence>
<evidence type="ECO:0000256" key="3">
    <source>
        <dbReference type="ARBA" id="ARBA00022989"/>
    </source>
</evidence>
<evidence type="ECO:0000256" key="8">
    <source>
        <dbReference type="SAM" id="SignalP"/>
    </source>
</evidence>
<evidence type="ECO:0000313" key="11">
    <source>
        <dbReference type="Proteomes" id="UP001195483"/>
    </source>
</evidence>
<reference evidence="10" key="3">
    <citation type="submission" date="2023-05" db="EMBL/GenBank/DDBJ databases">
        <authorList>
            <person name="Smith C.H."/>
        </authorList>
    </citation>
    <scope>NUCLEOTIDE SEQUENCE</scope>
    <source>
        <strain evidence="10">CHS0354</strain>
        <tissue evidence="10">Mantle</tissue>
    </source>
</reference>
<feature type="transmembrane region" description="Helical" evidence="7">
    <location>
        <begin position="380"/>
        <end position="404"/>
    </location>
</feature>
<dbReference type="PANTHER" id="PTHR24028">
    <property type="entry name" value="CADHERIN-87A"/>
    <property type="match status" value="1"/>
</dbReference>
<keyword evidence="8" id="KW-0732">Signal</keyword>